<feature type="domain" description="KANL3/Tex30 alpha/beta hydrolase-like" evidence="1">
    <location>
        <begin position="51"/>
        <end position="247"/>
    </location>
</feature>
<dbReference type="InterPro" id="IPR029058">
    <property type="entry name" value="AB_hydrolase_fold"/>
</dbReference>
<dbReference type="PANTHER" id="PTHR12277">
    <property type="entry name" value="ALPHA/BETA HYDROLASE DOMAIN-CONTAINING PROTEIN"/>
    <property type="match status" value="1"/>
</dbReference>
<dbReference type="EMBL" id="JAOPGA020000682">
    <property type="protein sequence ID" value="KAL0480683.1"/>
    <property type="molecule type" value="Genomic_DNA"/>
</dbReference>
<reference evidence="2 3" key="1">
    <citation type="submission" date="2024-03" db="EMBL/GenBank/DDBJ databases">
        <title>The Acrasis kona genome and developmental transcriptomes reveal deep origins of eukaryotic multicellular pathways.</title>
        <authorList>
            <person name="Sheikh S."/>
            <person name="Fu C.-J."/>
            <person name="Brown M.W."/>
            <person name="Baldauf S.L."/>
        </authorList>
    </citation>
    <scope>NUCLEOTIDE SEQUENCE [LARGE SCALE GENOMIC DNA]</scope>
    <source>
        <strain evidence="2 3">ATCC MYA-3509</strain>
    </source>
</reference>
<accession>A0AAW2YV02</accession>
<dbReference type="PANTHER" id="PTHR12277:SF81">
    <property type="entry name" value="PROTEIN ABHD13"/>
    <property type="match status" value="1"/>
</dbReference>
<dbReference type="Proteomes" id="UP001431209">
    <property type="component" value="Unassembled WGS sequence"/>
</dbReference>
<dbReference type="InterPro" id="IPR046879">
    <property type="entry name" value="KANL3/Tex30_Abhydrolase"/>
</dbReference>
<keyword evidence="3" id="KW-1185">Reference proteome</keyword>
<comment type="caution">
    <text evidence="2">The sequence shown here is derived from an EMBL/GenBank/DDBJ whole genome shotgun (WGS) entry which is preliminary data.</text>
</comment>
<dbReference type="Gene3D" id="3.40.50.1820">
    <property type="entry name" value="alpha/beta hydrolase"/>
    <property type="match status" value="1"/>
</dbReference>
<organism evidence="2 3">
    <name type="scientific">Acrasis kona</name>
    <dbReference type="NCBI Taxonomy" id="1008807"/>
    <lineage>
        <taxon>Eukaryota</taxon>
        <taxon>Discoba</taxon>
        <taxon>Heterolobosea</taxon>
        <taxon>Tetramitia</taxon>
        <taxon>Eutetramitia</taxon>
        <taxon>Acrasidae</taxon>
        <taxon>Acrasis</taxon>
    </lineage>
</organism>
<dbReference type="SUPFAM" id="SSF53474">
    <property type="entry name" value="alpha/beta-Hydrolases"/>
    <property type="match status" value="1"/>
</dbReference>
<proteinExistence type="predicted"/>
<sequence>MGAKLTSRILFQPPEVASYSQIYPREVEYFRTKSNIRVPFYFVESDTPSQVYVLYAHGNATDMGHSYEFICNLSQKLSVNVMHFEYYGYGILKNNSKPSEEGVYETILGAYTYLTETLRIDPRTIILMGTSMGTGAVIYLASTLAVNNVDVGGLILESPFESVVRCLSRNWFGRYIDMFPSRFRIKNVRCPILILHGTRDKVVPIKHGKEMLKLARCKVSPHWVDGAGHNNLRRKMGINKYNEVLKKFIIELYRDVNSPSLHSNNPLQVY</sequence>
<dbReference type="AlphaFoldDB" id="A0AAW2YV02"/>
<evidence type="ECO:0000313" key="2">
    <source>
        <dbReference type="EMBL" id="KAL0480683.1"/>
    </source>
</evidence>
<evidence type="ECO:0000259" key="1">
    <source>
        <dbReference type="Pfam" id="PF20408"/>
    </source>
</evidence>
<dbReference type="Pfam" id="PF20408">
    <property type="entry name" value="Abhydrolase_11"/>
    <property type="match status" value="1"/>
</dbReference>
<protein>
    <submittedName>
        <fullName evidence="2">Abhd17c</fullName>
    </submittedName>
</protein>
<evidence type="ECO:0000313" key="3">
    <source>
        <dbReference type="Proteomes" id="UP001431209"/>
    </source>
</evidence>
<name>A0AAW2YV02_9EUKA</name>
<gene>
    <name evidence="2" type="ORF">AKO1_006862</name>
</gene>